<dbReference type="Proteomes" id="UP000219993">
    <property type="component" value="Chromosome"/>
</dbReference>
<dbReference type="Pfam" id="PF22752">
    <property type="entry name" value="DUF488-N3i"/>
    <property type="match status" value="1"/>
</dbReference>
<evidence type="ECO:0000313" key="1">
    <source>
        <dbReference type="EMBL" id="ATJ84585.1"/>
    </source>
</evidence>
<keyword evidence="2" id="KW-1185">Reference proteome</keyword>
<reference evidence="1 2" key="1">
    <citation type="journal article" date="2017" name="Sci. Rep.">
        <title>Revealing the Saline Adaptation Strategies of the Halophilic Bacterium Halomonas beimenensis through High-throughput Omics and Transposon Mutagenesis Approaches.</title>
        <authorList>
            <person name="Chen Y.H."/>
            <person name="Lin S.S."/>
            <person name="Shyu Y.T."/>
        </authorList>
    </citation>
    <scope>NUCLEOTIDE SEQUENCE [LARGE SCALE GENOMIC DNA]</scope>
    <source>
        <strain evidence="1 2">NTU-111</strain>
    </source>
</reference>
<evidence type="ECO:0000313" key="2">
    <source>
        <dbReference type="Proteomes" id="UP000219993"/>
    </source>
</evidence>
<dbReference type="RefSeq" id="WP_097790761.1">
    <property type="nucleotide sequence ID" value="NZ_BAAADT010000017.1"/>
</dbReference>
<proteinExistence type="predicted"/>
<gene>
    <name evidence="1" type="ORF">BEI_3598</name>
</gene>
<dbReference type="PANTHER" id="PTHR36849:SF1">
    <property type="entry name" value="CYTOPLASMIC PROTEIN"/>
    <property type="match status" value="1"/>
</dbReference>
<dbReference type="EMBL" id="CP021435">
    <property type="protein sequence ID" value="ATJ84585.1"/>
    <property type="molecule type" value="Genomic_DNA"/>
</dbReference>
<dbReference type="PANTHER" id="PTHR36849">
    <property type="entry name" value="CYTOPLASMIC PROTEIN-RELATED"/>
    <property type="match status" value="1"/>
</dbReference>
<dbReference type="KEGG" id="hbe:BEI_3598"/>
<dbReference type="InterPro" id="IPR052552">
    <property type="entry name" value="YeaO-like"/>
</dbReference>
<protein>
    <submittedName>
        <fullName evidence="1">DUF488 family protein</fullName>
    </submittedName>
</protein>
<dbReference type="OrthoDB" id="9790745at2"/>
<organism evidence="1 2">
    <name type="scientific">Halomonas beimenensis</name>
    <dbReference type="NCBI Taxonomy" id="475662"/>
    <lineage>
        <taxon>Bacteria</taxon>
        <taxon>Pseudomonadati</taxon>
        <taxon>Pseudomonadota</taxon>
        <taxon>Gammaproteobacteria</taxon>
        <taxon>Oceanospirillales</taxon>
        <taxon>Halomonadaceae</taxon>
        <taxon>Halomonas</taxon>
    </lineage>
</organism>
<accession>A0A291PCJ7</accession>
<name>A0A291PCJ7_9GAMM</name>
<dbReference type="AlphaFoldDB" id="A0A291PCJ7"/>
<sequence>MGIVLKRAFDPPEPADGYRVLVDRIWPRGVPKAQARIDEWPKEAAPSAELRRAFHGGELSWGEFRRRYLSELRACRGRLRGLAERARKQRVTLVYASRDERHNNAMVLKQYLRMLNR</sequence>